<dbReference type="RefSeq" id="WP_366294524.1">
    <property type="nucleotide sequence ID" value="NZ_CP159992.1"/>
</dbReference>
<dbReference type="PIRSF" id="PIRSF037228">
    <property type="entry name" value="Lant_mod_RumM"/>
    <property type="match status" value="1"/>
</dbReference>
<dbReference type="InterPro" id="IPR025410">
    <property type="entry name" value="Lant_dehyd"/>
</dbReference>
<proteinExistence type="predicted"/>
<dbReference type="Gene3D" id="1.50.10.20">
    <property type="match status" value="1"/>
</dbReference>
<dbReference type="Pfam" id="PF05147">
    <property type="entry name" value="LANC_like"/>
    <property type="match status" value="1"/>
</dbReference>
<sequence>MMNSVTFPILKNNKELLSILQDFFVVKERMGSESDEYFYTFYNPFRYLIKRLIESEFAAIRNSTKINYNYFDIIQDEFINKIKEICSNILLTELNINRVTGSLLGETKEERYSFFVEQILGSKKGFFEILEVYSELVPLITINVNQILEEHVFILTKIEEDYEEIKNVFFDNNFTILGYKFGMGDSHRKGKSVKIIETSVGKFVYKPKSLSLEKHFNVLLNWINSKGITDNQYLRCPKLIDKREYGWQEYVSNRDLESQDSAFDFYYRQGMNLALMYVLNASDFHYENLIADESYPVLIDIETFFSNIELSEGDELTASYQSSVLSTMMLPMDYGKLLDFEISGLSGKDGQVSNIHTDLQLMNANSDEMQFAKKPFVVKGKKNIPSFKGEKKEAFYYVDEICEGFTYLYNLIRSSKDEFITLLEIFNMDEIRVVLRPTQTYAEFLAMSKYPKYLVSNEKRKELFNLLFDSDSQKFPIAAIKEEIKSLENEDVPYFHTLIGRKFLRINNIQMDEYFKESPLSNAVQKIQSLNNADLKFQVKIISLSLKFELTKADVDSKYIAPEETLKIHVEDKAAVKEQIDYWAEHILKNSTKLPSGRIQWFSHINDGDHKAKLGYMMYGLYDGISGMCILFGLLSKYVNHEKYEPFYLLLLEDIITNEEKILEHENSICGFGNTASIIFTYLYLGKLRNEEALISKAGQLAVRYSNKVIRMIEPDEVEIDFTSGLSSLLVVLCRVNKNSENKELSKNIEEIAQYIINAVKVELSSGEYRTGFAHGYTGIAFALDTASAHSNIPQDIIVALIDMENEKYDPIMHKWHDTRKNDNKYSEDYWCQGSIGMLYARSVMKYNLPENKLMLEELKSNSVNSYGKFTNYSLCHGYLGNFLILKHKDVISDKEINFPKNGDAYIGGLGADAESMGLFLGEAGLVYFLISILNDDVPNILYLEV</sequence>
<dbReference type="NCBIfam" id="TIGR03897">
    <property type="entry name" value="lanti_2_LanM"/>
    <property type="match status" value="1"/>
</dbReference>
<name>A0AAU8NGT1_9BACL</name>
<protein>
    <submittedName>
        <fullName evidence="2">Type 2 lanthipeptide synthetase LanM</fullName>
    </submittedName>
</protein>
<reference evidence="2" key="1">
    <citation type="submission" date="2024-05" db="EMBL/GenBank/DDBJ databases">
        <title>Draft genome assemblies of 36 bacteria isolated from hibernating arctic ground squirrels.</title>
        <authorList>
            <person name="McKee H."/>
            <person name="Mullen L."/>
            <person name="Drown D.M."/>
            <person name="Duddleston K.N."/>
        </authorList>
    </citation>
    <scope>NUCLEOTIDE SEQUENCE</scope>
    <source>
        <strain evidence="2">AN1007</strain>
    </source>
</reference>
<dbReference type="CDD" id="cd04792">
    <property type="entry name" value="LanM-like"/>
    <property type="match status" value="1"/>
</dbReference>
<dbReference type="InterPro" id="IPR007822">
    <property type="entry name" value="LANC-like"/>
</dbReference>
<gene>
    <name evidence="2" type="primary">lanM</name>
    <name evidence="2" type="ORF">ABXS70_05430</name>
</gene>
<feature type="domain" description="Lantibiotic biosynthesis protein dehydration" evidence="1">
    <location>
        <begin position="133"/>
        <end position="497"/>
    </location>
</feature>
<dbReference type="EMBL" id="CP159992">
    <property type="protein sequence ID" value="XCP96153.1"/>
    <property type="molecule type" value="Genomic_DNA"/>
</dbReference>
<organism evidence="2">
    <name type="scientific">Paenibacillus sp. AN1007</name>
    <dbReference type="NCBI Taxonomy" id="3151385"/>
    <lineage>
        <taxon>Bacteria</taxon>
        <taxon>Bacillati</taxon>
        <taxon>Bacillota</taxon>
        <taxon>Bacilli</taxon>
        <taxon>Bacillales</taxon>
        <taxon>Paenibacillaceae</taxon>
        <taxon>Paenibacillus</taxon>
    </lineage>
</organism>
<dbReference type="Pfam" id="PF13575">
    <property type="entry name" value="DUF4135"/>
    <property type="match status" value="1"/>
</dbReference>
<evidence type="ECO:0000259" key="1">
    <source>
        <dbReference type="Pfam" id="PF13575"/>
    </source>
</evidence>
<dbReference type="SUPFAM" id="SSF158745">
    <property type="entry name" value="LanC-like"/>
    <property type="match status" value="1"/>
</dbReference>
<dbReference type="SMART" id="SM01260">
    <property type="entry name" value="LANC_like"/>
    <property type="match status" value="1"/>
</dbReference>
<dbReference type="PRINTS" id="PR01950">
    <property type="entry name" value="LANCSUPER"/>
</dbReference>
<dbReference type="AlphaFoldDB" id="A0AAU8NGT1"/>
<dbReference type="InterPro" id="IPR017146">
    <property type="entry name" value="Lanti_2_LanM"/>
</dbReference>
<evidence type="ECO:0000313" key="2">
    <source>
        <dbReference type="EMBL" id="XCP96153.1"/>
    </source>
</evidence>
<dbReference type="GO" id="GO:0031179">
    <property type="term" value="P:peptide modification"/>
    <property type="evidence" value="ECO:0007669"/>
    <property type="project" value="InterPro"/>
</dbReference>
<accession>A0AAU8NGT1</accession>